<gene>
    <name evidence="5" type="ORF">B7463_g389</name>
</gene>
<dbReference type="FunFam" id="3.40.140.10:FF:000052">
    <property type="entry name" value="Eukaryotic translation initiation factor 3 subunit H"/>
    <property type="match status" value="1"/>
</dbReference>
<dbReference type="EMBL" id="NCSJ02000003">
    <property type="protein sequence ID" value="RFU35993.1"/>
    <property type="molecule type" value="Genomic_DNA"/>
</dbReference>
<evidence type="ECO:0000313" key="6">
    <source>
        <dbReference type="Proteomes" id="UP000258309"/>
    </source>
</evidence>
<feature type="non-terminal residue" evidence="5">
    <location>
        <position position="410"/>
    </location>
</feature>
<keyword evidence="6" id="KW-1185">Reference proteome</keyword>
<dbReference type="STRING" id="5539.A0A3E2HRJ7"/>
<dbReference type="InterPro" id="IPR027524">
    <property type="entry name" value="eIF3h"/>
</dbReference>
<keyword evidence="1" id="KW-0963">Cytoplasm</keyword>
<feature type="domain" description="MPN" evidence="4">
    <location>
        <begin position="56"/>
        <end position="208"/>
    </location>
</feature>
<dbReference type="OMA" id="WYQSTYF"/>
<keyword evidence="2" id="KW-0396">Initiation factor</keyword>
<dbReference type="GO" id="GO:0003743">
    <property type="term" value="F:translation initiation factor activity"/>
    <property type="evidence" value="ECO:0007669"/>
    <property type="project" value="UniProtKB-KW"/>
</dbReference>
<name>A0A3E2HRJ7_SCYLI</name>
<reference evidence="5 6" key="1">
    <citation type="submission" date="2018-05" db="EMBL/GenBank/DDBJ databases">
        <title>Draft genome sequence of Scytalidium lignicola DSM 105466, a ubiquitous saprotrophic fungus.</title>
        <authorList>
            <person name="Buettner E."/>
            <person name="Gebauer A.M."/>
            <person name="Hofrichter M."/>
            <person name="Liers C."/>
            <person name="Kellner H."/>
        </authorList>
    </citation>
    <scope>NUCLEOTIDE SEQUENCE [LARGE SCALE GENOMIC DNA]</scope>
    <source>
        <strain evidence="5 6">DSM 105466</strain>
    </source>
</reference>
<dbReference type="OrthoDB" id="10265695at2759"/>
<evidence type="ECO:0000313" key="5">
    <source>
        <dbReference type="EMBL" id="RFU35993.1"/>
    </source>
</evidence>
<accession>A0A3E2HRJ7</accession>
<dbReference type="GO" id="GO:0005852">
    <property type="term" value="C:eukaryotic translation initiation factor 3 complex"/>
    <property type="evidence" value="ECO:0007669"/>
    <property type="project" value="InterPro"/>
</dbReference>
<dbReference type="PANTHER" id="PTHR10410">
    <property type="entry name" value="EUKARYOTIC TRANSLATION INITIATION FACTOR 3 -RELATED"/>
    <property type="match status" value="1"/>
</dbReference>
<evidence type="ECO:0000256" key="1">
    <source>
        <dbReference type="ARBA" id="ARBA00022490"/>
    </source>
</evidence>
<keyword evidence="3" id="KW-0648">Protein biosynthesis</keyword>
<evidence type="ECO:0000256" key="3">
    <source>
        <dbReference type="ARBA" id="ARBA00022917"/>
    </source>
</evidence>
<dbReference type="PROSITE" id="PS50249">
    <property type="entry name" value="MPN"/>
    <property type="match status" value="1"/>
</dbReference>
<proteinExistence type="inferred from homology"/>
<dbReference type="CDD" id="cd08065">
    <property type="entry name" value="MPN_eIF3h"/>
    <property type="match status" value="1"/>
</dbReference>
<dbReference type="Pfam" id="PF01398">
    <property type="entry name" value="JAB"/>
    <property type="match status" value="1"/>
</dbReference>
<feature type="non-terminal residue" evidence="5">
    <location>
        <position position="1"/>
    </location>
</feature>
<organism evidence="5 6">
    <name type="scientific">Scytalidium lignicola</name>
    <name type="common">Hyphomycete</name>
    <dbReference type="NCBI Taxonomy" id="5539"/>
    <lineage>
        <taxon>Eukaryota</taxon>
        <taxon>Fungi</taxon>
        <taxon>Dikarya</taxon>
        <taxon>Ascomycota</taxon>
        <taxon>Pezizomycotina</taxon>
        <taxon>Leotiomycetes</taxon>
        <taxon>Leotiomycetes incertae sedis</taxon>
        <taxon>Scytalidium</taxon>
    </lineage>
</organism>
<protein>
    <recommendedName>
        <fullName evidence="4">MPN domain-containing protein</fullName>
    </recommendedName>
</protein>
<dbReference type="AlphaFoldDB" id="A0A3E2HRJ7"/>
<dbReference type="InterPro" id="IPR000555">
    <property type="entry name" value="JAMM/MPN+_dom"/>
</dbReference>
<evidence type="ECO:0000256" key="2">
    <source>
        <dbReference type="ARBA" id="ARBA00022540"/>
    </source>
</evidence>
<dbReference type="InterPro" id="IPR045810">
    <property type="entry name" value="eIF3h_C"/>
</dbReference>
<dbReference type="Proteomes" id="UP000258309">
    <property type="component" value="Unassembled WGS sequence"/>
</dbReference>
<dbReference type="Pfam" id="PF19445">
    <property type="entry name" value="eIF3h_C"/>
    <property type="match status" value="2"/>
</dbReference>
<dbReference type="GO" id="GO:0008237">
    <property type="term" value="F:metallopeptidase activity"/>
    <property type="evidence" value="ECO:0007669"/>
    <property type="project" value="InterPro"/>
</dbReference>
<evidence type="ECO:0000259" key="4">
    <source>
        <dbReference type="PROSITE" id="PS50249"/>
    </source>
</evidence>
<dbReference type="Gene3D" id="3.40.140.10">
    <property type="entry name" value="Cytidine Deaminase, domain 2"/>
    <property type="match status" value="1"/>
</dbReference>
<comment type="caution">
    <text evidence="5">The sequence shown here is derived from an EMBL/GenBank/DDBJ whole genome shotgun (WGS) entry which is preliminary data.</text>
</comment>
<dbReference type="InterPro" id="IPR037518">
    <property type="entry name" value="MPN"/>
</dbReference>
<dbReference type="InterPro" id="IPR050242">
    <property type="entry name" value="JAMM_MPN+_peptidase_M67A"/>
</dbReference>
<sequence length="410" mass="45264">MRTQTFASKSGFATANFYISNFETLDVTCACFLSAIEINSTVGCHHGGLKGSDLNLGAGGRALMKIVKACAATFPTTATGSLVGMDVGGVLEVTNCFPFPTADIAAVDSHPNDHMAASNLAAAAPRSKANVAYQNEMIKCLREVNVDANNVGWYTSANMGNFINSNLIENQHFYQKELNERTIALVHDVSRSSQGALSLRAFRLSPSFMAAYKENKFTTENMQKSKLTYKDVLVELPVIVHNSHLLTSFLHQIPSEVPDKELEFPASLSDLASVQSDITFYPNLEILDLSIDPYLEKTCDMLLDSIETHYTELNNFQYFQRQLAREQTKVTAWKAKRAAENATRATQKLAPLPEDEWERLFKLPTEPSRLEGMLNAAQISQYGRQVDGFTASVTSKMFAVKSNLLPESSQ</sequence>
<dbReference type="HAMAP" id="MF_03007">
    <property type="entry name" value="eIF3h"/>
    <property type="match status" value="1"/>
</dbReference>